<dbReference type="InterPro" id="IPR011256">
    <property type="entry name" value="Reg_factor_effector_dom_sf"/>
</dbReference>
<dbReference type="InterPro" id="IPR029442">
    <property type="entry name" value="GyrI-like"/>
</dbReference>
<dbReference type="Gene3D" id="3.20.80.10">
    <property type="entry name" value="Regulatory factor, effector binding domain"/>
    <property type="match status" value="1"/>
</dbReference>
<dbReference type="EMBL" id="JAUQYP010000001">
    <property type="protein sequence ID" value="MDO8106380.1"/>
    <property type="molecule type" value="Genomic_DNA"/>
</dbReference>
<evidence type="ECO:0000259" key="1">
    <source>
        <dbReference type="SMART" id="SM00871"/>
    </source>
</evidence>
<feature type="domain" description="AraC effector-binding" evidence="1">
    <location>
        <begin position="1"/>
        <end position="151"/>
    </location>
</feature>
<sequence length="157" mass="16387">MDVSVREIDEQPMLGMHGVVAVQDLPEFFGRAFTAVAAALEGQGLEPAGPPVAVYDAAVGATATVTAGFPTTVPADAPEGLVAEVLPGGRVAELVHCGRYDAMETTYAALMAWFAQHGVHGGPVMWEQYLVGPDASPDPCDWRTRVVWPVVGALVSG</sequence>
<dbReference type="RefSeq" id="WP_304600052.1">
    <property type="nucleotide sequence ID" value="NZ_JAUQYO010000001.1"/>
</dbReference>
<proteinExistence type="predicted"/>
<dbReference type="Pfam" id="PF06445">
    <property type="entry name" value="GyrI-like"/>
    <property type="match status" value="1"/>
</dbReference>
<gene>
    <name evidence="2" type="ORF">Q6348_04120</name>
</gene>
<name>A0ABT9D6B7_9CELL</name>
<organism evidence="2 3">
    <name type="scientific">Actinotalea lenta</name>
    <dbReference type="NCBI Taxonomy" id="3064654"/>
    <lineage>
        <taxon>Bacteria</taxon>
        <taxon>Bacillati</taxon>
        <taxon>Actinomycetota</taxon>
        <taxon>Actinomycetes</taxon>
        <taxon>Micrococcales</taxon>
        <taxon>Cellulomonadaceae</taxon>
        <taxon>Actinotalea</taxon>
    </lineage>
</organism>
<accession>A0ABT9D6B7</accession>
<dbReference type="Proteomes" id="UP001232536">
    <property type="component" value="Unassembled WGS sequence"/>
</dbReference>
<evidence type="ECO:0000313" key="3">
    <source>
        <dbReference type="Proteomes" id="UP001232536"/>
    </source>
</evidence>
<dbReference type="SMART" id="SM00871">
    <property type="entry name" value="AraC_E_bind"/>
    <property type="match status" value="1"/>
</dbReference>
<protein>
    <submittedName>
        <fullName evidence="2">GyrI-like domain-containing protein</fullName>
    </submittedName>
</protein>
<dbReference type="InterPro" id="IPR010499">
    <property type="entry name" value="AraC_E-bd"/>
</dbReference>
<comment type="caution">
    <text evidence="2">The sequence shown here is derived from an EMBL/GenBank/DDBJ whole genome shotgun (WGS) entry which is preliminary data.</text>
</comment>
<reference evidence="2 3" key="1">
    <citation type="submission" date="2023-07" db="EMBL/GenBank/DDBJ databases">
        <title>Description of novel actinomycetes strains, isolated from tidal flat sediment.</title>
        <authorList>
            <person name="Lu C."/>
        </authorList>
    </citation>
    <scope>NUCLEOTIDE SEQUENCE [LARGE SCALE GENOMIC DNA]</scope>
    <source>
        <strain evidence="2 3">SYSU T00b441</strain>
    </source>
</reference>
<dbReference type="SUPFAM" id="SSF55136">
    <property type="entry name" value="Probable bacterial effector-binding domain"/>
    <property type="match status" value="1"/>
</dbReference>
<keyword evidence="3" id="KW-1185">Reference proteome</keyword>
<evidence type="ECO:0000313" key="2">
    <source>
        <dbReference type="EMBL" id="MDO8106380.1"/>
    </source>
</evidence>